<sequence>MYYKIGNKHQSRIRSDQTERANRSHSDIRAGLVSMGKACQANRPPPAAPYQVTCRKQQCQDRPEFLQSLVIWYCGDEKSAKKWKYVNSGMQLTGEVKFTGVFDIEVVRERERARALDIMSSLKNYLKEKQRQLTPNVAGEEMLTEENETMDELPAENTLTRPATR</sequence>
<feature type="region of interest" description="Disordered" evidence="1">
    <location>
        <begin position="1"/>
        <end position="26"/>
    </location>
</feature>
<feature type="compositionally biased region" description="Basic residues" evidence="1">
    <location>
        <begin position="1"/>
        <end position="12"/>
    </location>
</feature>
<gene>
    <name evidence="2" type="ORF">ANCCEY_07197</name>
</gene>
<keyword evidence="3" id="KW-1185">Reference proteome</keyword>
<evidence type="ECO:0000313" key="2">
    <source>
        <dbReference type="EMBL" id="EPB73719.1"/>
    </source>
</evidence>
<name>A0A0D6LPB3_9BILA</name>
<evidence type="ECO:0000313" key="3">
    <source>
        <dbReference type="Proteomes" id="UP000054495"/>
    </source>
</evidence>
<feature type="compositionally biased region" description="Basic and acidic residues" evidence="1">
    <location>
        <begin position="13"/>
        <end position="26"/>
    </location>
</feature>
<dbReference type="Proteomes" id="UP000054495">
    <property type="component" value="Unassembled WGS sequence"/>
</dbReference>
<organism evidence="2 3">
    <name type="scientific">Ancylostoma ceylanicum</name>
    <dbReference type="NCBI Taxonomy" id="53326"/>
    <lineage>
        <taxon>Eukaryota</taxon>
        <taxon>Metazoa</taxon>
        <taxon>Ecdysozoa</taxon>
        <taxon>Nematoda</taxon>
        <taxon>Chromadorea</taxon>
        <taxon>Rhabditida</taxon>
        <taxon>Rhabditina</taxon>
        <taxon>Rhabditomorpha</taxon>
        <taxon>Strongyloidea</taxon>
        <taxon>Ancylostomatidae</taxon>
        <taxon>Ancylostomatinae</taxon>
        <taxon>Ancylostoma</taxon>
    </lineage>
</organism>
<feature type="region of interest" description="Disordered" evidence="1">
    <location>
        <begin position="144"/>
        <end position="165"/>
    </location>
</feature>
<protein>
    <submittedName>
        <fullName evidence="2">Uncharacterized protein</fullName>
    </submittedName>
</protein>
<feature type="compositionally biased region" description="Acidic residues" evidence="1">
    <location>
        <begin position="144"/>
        <end position="154"/>
    </location>
</feature>
<proteinExistence type="predicted"/>
<dbReference type="AlphaFoldDB" id="A0A0D6LPB3"/>
<evidence type="ECO:0000256" key="1">
    <source>
        <dbReference type="SAM" id="MobiDB-lite"/>
    </source>
</evidence>
<reference evidence="2 3" key="1">
    <citation type="submission" date="2013-05" db="EMBL/GenBank/DDBJ databases">
        <title>Draft genome of the parasitic nematode Anyclostoma ceylanicum.</title>
        <authorList>
            <person name="Mitreva M."/>
        </authorList>
    </citation>
    <scope>NUCLEOTIDE SEQUENCE [LARGE SCALE GENOMIC DNA]</scope>
</reference>
<accession>A0A0D6LPB3</accession>
<dbReference type="EMBL" id="KE124974">
    <property type="protein sequence ID" value="EPB73719.1"/>
    <property type="molecule type" value="Genomic_DNA"/>
</dbReference>